<feature type="signal peptide" evidence="1">
    <location>
        <begin position="1"/>
        <end position="28"/>
    </location>
</feature>
<dbReference type="RefSeq" id="WP_245902154.1">
    <property type="nucleotide sequence ID" value="NZ_PZZL01000011.1"/>
</dbReference>
<organism evidence="2 3">
    <name type="scientific">Phreatobacter oligotrophus</name>
    <dbReference type="NCBI Taxonomy" id="1122261"/>
    <lineage>
        <taxon>Bacteria</taxon>
        <taxon>Pseudomonadati</taxon>
        <taxon>Pseudomonadota</taxon>
        <taxon>Alphaproteobacteria</taxon>
        <taxon>Hyphomicrobiales</taxon>
        <taxon>Phreatobacteraceae</taxon>
        <taxon>Phreatobacter</taxon>
    </lineage>
</organism>
<keyword evidence="1" id="KW-0732">Signal</keyword>
<dbReference type="InterPro" id="IPR019027">
    <property type="entry name" value="Pilus_biogenesis_CpaD-related"/>
</dbReference>
<evidence type="ECO:0000256" key="1">
    <source>
        <dbReference type="SAM" id="SignalP"/>
    </source>
</evidence>
<evidence type="ECO:0000313" key="3">
    <source>
        <dbReference type="Proteomes" id="UP000241808"/>
    </source>
</evidence>
<name>A0A2T4YXL6_9HYPH</name>
<comment type="caution">
    <text evidence="2">The sequence shown here is derived from an EMBL/GenBank/DDBJ whole genome shotgun (WGS) entry which is preliminary data.</text>
</comment>
<dbReference type="AlphaFoldDB" id="A0A2T4YXL6"/>
<dbReference type="Proteomes" id="UP000241808">
    <property type="component" value="Unassembled WGS sequence"/>
</dbReference>
<dbReference type="EMBL" id="PZZL01000011">
    <property type="protein sequence ID" value="PTM51093.1"/>
    <property type="molecule type" value="Genomic_DNA"/>
</dbReference>
<accession>A0A2T4YXL6</accession>
<evidence type="ECO:0000313" key="2">
    <source>
        <dbReference type="EMBL" id="PTM51093.1"/>
    </source>
</evidence>
<protein>
    <submittedName>
        <fullName evidence="2">Pilus biogenesis lipoprotein CpaD</fullName>
    </submittedName>
</protein>
<dbReference type="Pfam" id="PF09476">
    <property type="entry name" value="Pilus_CpaD"/>
    <property type="match status" value="1"/>
</dbReference>
<sequence>MSLATAARLTLVGLAVALGGCQSMTARHEPPPSDYRVRHPIIVSPQGAYVASQCGQWPEDLGPAPGNPNTENRPNWNHGCATQHNLAAIVANPNDLLHPRAETQIDAARRQTAIDRYRRAIAPGPHTVHTPMQPLTDIKSAVRGGG</sequence>
<keyword evidence="3" id="KW-1185">Reference proteome</keyword>
<reference evidence="2 3" key="1">
    <citation type="submission" date="2018-04" db="EMBL/GenBank/DDBJ databases">
        <title>Genomic Encyclopedia of Archaeal and Bacterial Type Strains, Phase II (KMG-II): from individual species to whole genera.</title>
        <authorList>
            <person name="Goeker M."/>
        </authorList>
    </citation>
    <scope>NUCLEOTIDE SEQUENCE [LARGE SCALE GENOMIC DNA]</scope>
    <source>
        <strain evidence="2 3">DSM 25521</strain>
    </source>
</reference>
<gene>
    <name evidence="2" type="ORF">C8P69_11121</name>
</gene>
<keyword evidence="2" id="KW-0449">Lipoprotein</keyword>
<feature type="chain" id="PRO_5015561332" evidence="1">
    <location>
        <begin position="29"/>
        <end position="146"/>
    </location>
</feature>
<proteinExistence type="predicted"/>